<protein>
    <submittedName>
        <fullName evidence="1">Uncharacterized protein</fullName>
    </submittedName>
</protein>
<comment type="caution">
    <text evidence="1">The sequence shown here is derived from an EMBL/GenBank/DDBJ whole genome shotgun (WGS) entry which is preliminary data.</text>
</comment>
<sequence length="81" mass="9608">MCSFKYEETPSSYQGNALFILKKAFLYLKNMPTCRDRRPRLSARACQIRNQLPRFMRTDEGVCPYFVVSFCIERTIPISFR</sequence>
<organism evidence="1 2">
    <name type="scientific">Prevotella veroralis F0319</name>
    <dbReference type="NCBI Taxonomy" id="649761"/>
    <lineage>
        <taxon>Bacteria</taxon>
        <taxon>Pseudomonadati</taxon>
        <taxon>Bacteroidota</taxon>
        <taxon>Bacteroidia</taxon>
        <taxon>Bacteroidales</taxon>
        <taxon>Prevotellaceae</taxon>
        <taxon>Prevotella</taxon>
    </lineage>
</organism>
<reference evidence="1 2" key="1">
    <citation type="submission" date="2009-09" db="EMBL/GenBank/DDBJ databases">
        <authorList>
            <person name="Weinstock G."/>
            <person name="Sodergren E."/>
            <person name="Clifton S."/>
            <person name="Fulton L."/>
            <person name="Fulton B."/>
            <person name="Courtney L."/>
            <person name="Fronick C."/>
            <person name="Harrison M."/>
            <person name="Strong C."/>
            <person name="Farmer C."/>
            <person name="Delahaunty K."/>
            <person name="Markovic C."/>
            <person name="Hall O."/>
            <person name="Minx P."/>
            <person name="Tomlinson C."/>
            <person name="Mitreva M."/>
            <person name="Nelson J."/>
            <person name="Hou S."/>
            <person name="Wollam A."/>
            <person name="Pepin K.H."/>
            <person name="Johnson M."/>
            <person name="Bhonagiri V."/>
            <person name="Nash W.E."/>
            <person name="Warren W."/>
            <person name="Chinwalla A."/>
            <person name="Mardis E.R."/>
            <person name="Wilson R.K."/>
        </authorList>
    </citation>
    <scope>NUCLEOTIDE SEQUENCE [LARGE SCALE GENOMIC DNA]</scope>
    <source>
        <strain evidence="1 2">F0319</strain>
    </source>
</reference>
<dbReference type="STRING" id="649761.HMPREF0973_00977"/>
<accession>C9MMZ2</accession>
<dbReference type="EMBL" id="ACVA01000019">
    <property type="protein sequence ID" value="EEX19192.1"/>
    <property type="molecule type" value="Genomic_DNA"/>
</dbReference>
<dbReference type="AlphaFoldDB" id="C9MMZ2"/>
<name>C9MMZ2_9BACT</name>
<dbReference type="Proteomes" id="UP000003327">
    <property type="component" value="Unassembled WGS sequence"/>
</dbReference>
<proteinExistence type="predicted"/>
<keyword evidence="2" id="KW-1185">Reference proteome</keyword>
<gene>
    <name evidence="1" type="ORF">HMPREF0973_00977</name>
</gene>
<evidence type="ECO:0000313" key="1">
    <source>
        <dbReference type="EMBL" id="EEX19192.1"/>
    </source>
</evidence>
<evidence type="ECO:0000313" key="2">
    <source>
        <dbReference type="Proteomes" id="UP000003327"/>
    </source>
</evidence>
<dbReference type="HOGENOM" id="CLU_195291_0_0_10"/>